<comment type="caution">
    <text evidence="2">The sequence shown here is derived from an EMBL/GenBank/DDBJ whole genome shotgun (WGS) entry which is preliminary data.</text>
</comment>
<keyword evidence="3" id="KW-1185">Reference proteome</keyword>
<feature type="non-terminal residue" evidence="2">
    <location>
        <position position="1"/>
    </location>
</feature>
<dbReference type="RefSeq" id="XP_067920838.1">
    <property type="nucleotide sequence ID" value="XM_068067179.1"/>
</dbReference>
<evidence type="ECO:0000256" key="1">
    <source>
        <dbReference type="SAM" id="Phobius"/>
    </source>
</evidence>
<feature type="transmembrane region" description="Helical" evidence="1">
    <location>
        <begin position="6"/>
        <end position="24"/>
    </location>
</feature>
<dbReference type="EMBL" id="MIGC01003618">
    <property type="protein sequence ID" value="PHJ19136.1"/>
    <property type="molecule type" value="Genomic_DNA"/>
</dbReference>
<dbReference type="AlphaFoldDB" id="A0A2C6KSD5"/>
<sequence>ACIHHYLAYMWLILWDIFVSLLCYPDDALLDTRHCSWIIVHMYHFYTCTGGG</sequence>
<gene>
    <name evidence="2" type="ORF">CSUI_007029</name>
</gene>
<keyword evidence="1" id="KW-1133">Transmembrane helix</keyword>
<keyword evidence="1" id="KW-0472">Membrane</keyword>
<protein>
    <submittedName>
        <fullName evidence="2">Uncharacterized protein</fullName>
    </submittedName>
</protein>
<dbReference type="VEuPathDB" id="ToxoDB:CSUI_007029"/>
<accession>A0A2C6KSD5</accession>
<organism evidence="2 3">
    <name type="scientific">Cystoisospora suis</name>
    <dbReference type="NCBI Taxonomy" id="483139"/>
    <lineage>
        <taxon>Eukaryota</taxon>
        <taxon>Sar</taxon>
        <taxon>Alveolata</taxon>
        <taxon>Apicomplexa</taxon>
        <taxon>Conoidasida</taxon>
        <taxon>Coccidia</taxon>
        <taxon>Eucoccidiorida</taxon>
        <taxon>Eimeriorina</taxon>
        <taxon>Sarcocystidae</taxon>
        <taxon>Cystoisospora</taxon>
    </lineage>
</organism>
<evidence type="ECO:0000313" key="2">
    <source>
        <dbReference type="EMBL" id="PHJ19136.1"/>
    </source>
</evidence>
<dbReference type="GeneID" id="94430390"/>
<evidence type="ECO:0000313" key="3">
    <source>
        <dbReference type="Proteomes" id="UP000221165"/>
    </source>
</evidence>
<name>A0A2C6KSD5_9APIC</name>
<proteinExistence type="predicted"/>
<reference evidence="2 3" key="1">
    <citation type="journal article" date="2017" name="Int. J. Parasitol.">
        <title>The genome of the protozoan parasite Cystoisospora suis and a reverse vaccinology approach to identify vaccine candidates.</title>
        <authorList>
            <person name="Palmieri N."/>
            <person name="Shrestha A."/>
            <person name="Ruttkowski B."/>
            <person name="Beck T."/>
            <person name="Vogl C."/>
            <person name="Tomley F."/>
            <person name="Blake D.P."/>
            <person name="Joachim A."/>
        </authorList>
    </citation>
    <scope>NUCLEOTIDE SEQUENCE [LARGE SCALE GENOMIC DNA]</scope>
    <source>
        <strain evidence="2 3">Wien I</strain>
    </source>
</reference>
<keyword evidence="1" id="KW-0812">Transmembrane</keyword>
<dbReference type="Proteomes" id="UP000221165">
    <property type="component" value="Unassembled WGS sequence"/>
</dbReference>